<dbReference type="Proteomes" id="UP001236507">
    <property type="component" value="Unassembled WGS sequence"/>
</dbReference>
<keyword evidence="1" id="KW-0472">Membrane</keyword>
<proteinExistence type="predicted"/>
<keyword evidence="3" id="KW-1185">Reference proteome</keyword>
<keyword evidence="1" id="KW-0812">Transmembrane</keyword>
<evidence type="ECO:0000256" key="1">
    <source>
        <dbReference type="SAM" id="Phobius"/>
    </source>
</evidence>
<evidence type="ECO:0000313" key="3">
    <source>
        <dbReference type="Proteomes" id="UP001236507"/>
    </source>
</evidence>
<evidence type="ECO:0000313" key="2">
    <source>
        <dbReference type="EMBL" id="MDI9859660.1"/>
    </source>
</evidence>
<sequence length="60" mass="6910">MKNQNVNFPMLLVVIIIGTGLYKDFDFATLTFKRPYLDIVYGISLTAGLYFLFKGKKENE</sequence>
<name>A0ABT6Y7X7_9BACT</name>
<gene>
    <name evidence="2" type="ORF">QM524_10600</name>
</gene>
<organism evidence="2 3">
    <name type="scientific">Flectobacillus roseus</name>
    <dbReference type="NCBI Taxonomy" id="502259"/>
    <lineage>
        <taxon>Bacteria</taxon>
        <taxon>Pseudomonadati</taxon>
        <taxon>Bacteroidota</taxon>
        <taxon>Cytophagia</taxon>
        <taxon>Cytophagales</taxon>
        <taxon>Flectobacillaceae</taxon>
        <taxon>Flectobacillus</taxon>
    </lineage>
</organism>
<feature type="transmembrane region" description="Helical" evidence="1">
    <location>
        <begin position="6"/>
        <end position="23"/>
    </location>
</feature>
<evidence type="ECO:0008006" key="4">
    <source>
        <dbReference type="Google" id="ProtNLM"/>
    </source>
</evidence>
<dbReference type="RefSeq" id="WP_095163513.1">
    <property type="nucleotide sequence ID" value="NZ_JASHIF010000008.1"/>
</dbReference>
<protein>
    <recommendedName>
        <fullName evidence="4">Histidine kinase</fullName>
    </recommendedName>
</protein>
<accession>A0ABT6Y7X7</accession>
<keyword evidence="1" id="KW-1133">Transmembrane helix</keyword>
<reference evidence="2 3" key="1">
    <citation type="submission" date="2023-05" db="EMBL/GenBank/DDBJ databases">
        <title>Novel species of genus Flectobacillus isolated from stream in China.</title>
        <authorList>
            <person name="Lu H."/>
        </authorList>
    </citation>
    <scope>NUCLEOTIDE SEQUENCE [LARGE SCALE GENOMIC DNA]</scope>
    <source>
        <strain evidence="2 3">KCTC 42575</strain>
    </source>
</reference>
<dbReference type="EMBL" id="JASHIF010000008">
    <property type="protein sequence ID" value="MDI9859660.1"/>
    <property type="molecule type" value="Genomic_DNA"/>
</dbReference>
<comment type="caution">
    <text evidence="2">The sequence shown here is derived from an EMBL/GenBank/DDBJ whole genome shotgun (WGS) entry which is preliminary data.</text>
</comment>
<feature type="transmembrane region" description="Helical" evidence="1">
    <location>
        <begin position="35"/>
        <end position="53"/>
    </location>
</feature>